<proteinExistence type="inferred from homology"/>
<name>A0A5K3FVV6_MESCO</name>
<dbReference type="GO" id="GO:0042157">
    <property type="term" value="P:lipoprotein metabolic process"/>
    <property type="evidence" value="ECO:0007669"/>
    <property type="project" value="InterPro"/>
</dbReference>
<dbReference type="GO" id="GO:0005576">
    <property type="term" value="C:extracellular region"/>
    <property type="evidence" value="ECO:0007669"/>
    <property type="project" value="InterPro"/>
</dbReference>
<protein>
    <submittedName>
        <fullName evidence="3">t-SNARE coiled-coil homology domain-containing protein</fullName>
    </submittedName>
</protein>
<keyword evidence="2" id="KW-0812">Transmembrane</keyword>
<comment type="similarity">
    <text evidence="1">Belongs to the apolipoprotein L family.</text>
</comment>
<reference evidence="3" key="1">
    <citation type="submission" date="2019-11" db="UniProtKB">
        <authorList>
            <consortium name="WormBaseParasite"/>
        </authorList>
    </citation>
    <scope>IDENTIFICATION</scope>
</reference>
<sequence>MDLQKTLHEIPNYIKVLDAVTNELEQVKKQIISLRTGCLAGRSAGAAVGTVGTVISIIGFIGAPLTGGLSLAATAGGMTTGLVGGAAVGIAEGVQHHQKQEKRNKANHALLINLTGYSTRMLPSVEEKRMIAGQ</sequence>
<dbReference type="WBParaSite" id="MCU_012318-RA">
    <property type="protein sequence ID" value="MCU_012318-RA"/>
    <property type="gene ID" value="MCU_012318"/>
</dbReference>
<keyword evidence="2" id="KW-0472">Membrane</keyword>
<dbReference type="GO" id="GO:0006869">
    <property type="term" value="P:lipid transport"/>
    <property type="evidence" value="ECO:0007669"/>
    <property type="project" value="InterPro"/>
</dbReference>
<evidence type="ECO:0000256" key="2">
    <source>
        <dbReference type="SAM" id="Phobius"/>
    </source>
</evidence>
<evidence type="ECO:0000256" key="1">
    <source>
        <dbReference type="ARBA" id="ARBA00010090"/>
    </source>
</evidence>
<feature type="transmembrane region" description="Helical" evidence="2">
    <location>
        <begin position="71"/>
        <end position="94"/>
    </location>
</feature>
<dbReference type="InterPro" id="IPR008405">
    <property type="entry name" value="ApoL"/>
</dbReference>
<dbReference type="AlphaFoldDB" id="A0A5K3FVV6"/>
<dbReference type="Pfam" id="PF05461">
    <property type="entry name" value="ApoL"/>
    <property type="match status" value="1"/>
</dbReference>
<accession>A0A5K3FVV6</accession>
<keyword evidence="2" id="KW-1133">Transmembrane helix</keyword>
<evidence type="ECO:0000313" key="3">
    <source>
        <dbReference type="WBParaSite" id="MCU_012318-RA"/>
    </source>
</evidence>
<dbReference type="GO" id="GO:0008289">
    <property type="term" value="F:lipid binding"/>
    <property type="evidence" value="ECO:0007669"/>
    <property type="project" value="InterPro"/>
</dbReference>
<feature type="transmembrane region" description="Helical" evidence="2">
    <location>
        <begin position="44"/>
        <end position="65"/>
    </location>
</feature>
<organism evidence="3">
    <name type="scientific">Mesocestoides corti</name>
    <name type="common">Flatworm</name>
    <dbReference type="NCBI Taxonomy" id="53468"/>
    <lineage>
        <taxon>Eukaryota</taxon>
        <taxon>Metazoa</taxon>
        <taxon>Spiralia</taxon>
        <taxon>Lophotrochozoa</taxon>
        <taxon>Platyhelminthes</taxon>
        <taxon>Cestoda</taxon>
        <taxon>Eucestoda</taxon>
        <taxon>Cyclophyllidea</taxon>
        <taxon>Mesocestoididae</taxon>
        <taxon>Mesocestoides</taxon>
    </lineage>
</organism>